<dbReference type="InterPro" id="IPR013656">
    <property type="entry name" value="PAS_4"/>
</dbReference>
<feature type="compositionally biased region" description="Low complexity" evidence="6">
    <location>
        <begin position="749"/>
        <end position="772"/>
    </location>
</feature>
<keyword evidence="7" id="KW-0472">Membrane</keyword>
<dbReference type="CDD" id="cd00130">
    <property type="entry name" value="PAS"/>
    <property type="match status" value="1"/>
</dbReference>
<keyword evidence="3" id="KW-0597">Phosphoprotein</keyword>
<name>A0ABU9CE99_9BURK</name>
<dbReference type="PROSITE" id="PS50113">
    <property type="entry name" value="PAC"/>
    <property type="match status" value="1"/>
</dbReference>
<dbReference type="EMBL" id="JBBUTH010000003">
    <property type="protein sequence ID" value="MEK8050203.1"/>
    <property type="molecule type" value="Genomic_DNA"/>
</dbReference>
<feature type="compositionally biased region" description="Pro residues" evidence="6">
    <location>
        <begin position="773"/>
        <end position="782"/>
    </location>
</feature>
<dbReference type="PANTHER" id="PTHR43047:SF72">
    <property type="entry name" value="OSMOSENSING HISTIDINE PROTEIN KINASE SLN1"/>
    <property type="match status" value="1"/>
</dbReference>
<dbReference type="CDD" id="cd00082">
    <property type="entry name" value="HisKA"/>
    <property type="match status" value="1"/>
</dbReference>
<keyword evidence="4" id="KW-0808">Transferase</keyword>
<keyword evidence="7" id="KW-0812">Transmembrane</keyword>
<evidence type="ECO:0000256" key="4">
    <source>
        <dbReference type="ARBA" id="ARBA00022679"/>
    </source>
</evidence>
<keyword evidence="7" id="KW-1133">Transmembrane helix</keyword>
<dbReference type="EC" id="2.7.13.3" evidence="2"/>
<feature type="transmembrane region" description="Helical" evidence="7">
    <location>
        <begin position="34"/>
        <end position="56"/>
    </location>
</feature>
<feature type="region of interest" description="Disordered" evidence="6">
    <location>
        <begin position="734"/>
        <end position="782"/>
    </location>
</feature>
<dbReference type="Pfam" id="PF00512">
    <property type="entry name" value="HisKA"/>
    <property type="match status" value="1"/>
</dbReference>
<protein>
    <recommendedName>
        <fullName evidence="2">histidine kinase</fullName>
        <ecNumber evidence="2">2.7.13.3</ecNumber>
    </recommendedName>
</protein>
<evidence type="ECO:0000256" key="7">
    <source>
        <dbReference type="SAM" id="Phobius"/>
    </source>
</evidence>
<dbReference type="Pfam" id="PF08448">
    <property type="entry name" value="PAS_4"/>
    <property type="match status" value="1"/>
</dbReference>
<evidence type="ECO:0000259" key="10">
    <source>
        <dbReference type="PROSITE" id="PS50113"/>
    </source>
</evidence>
<dbReference type="InterPro" id="IPR004358">
    <property type="entry name" value="Sig_transdc_His_kin-like_C"/>
</dbReference>
<sequence length="782" mass="82930">MSARPARPADAPLFPESLAATGDARLPLWLHSRAALAGTLLLALLALAVAGGYLTVQRRALDEAASDQSELFARLIEDQANRTFTTIDLALAGIADGLANHPEALDTAALNTTLQRTLQGQPYLRSVSLVAGDGRVLASSSAENLERRIPRQKLLPGSARGGLGGLLTVRDLAELAAPGETLPAGTASPPGLTRPAVLPLVRPLASAGTPPMAPTLADAWLVAAVSADYFANQYQLMVGDLPLRAAMLSYDRRLIAASDEVHLAPGEPARAQAIFERFLPAREQGRFEGAGVDGAPVLATFRSARRHPLVLVAEVPQAAVQAQMVRVTRATALATGGVLLLILALGTLAWRSLHGHERVRARLAQAQGRMAAQHAFTERLFELCPVPMVVKDVEGRFTRVNKAFTDLTGLPAERVIGRSMRRLYPAHLAAPVDAQERLAIAQRRPAAFEQPLLDADGLPRDVLIRVTPFTGEDGRVAGLIGCLTDVSEFREAEVRTQQARLAAERANTAKSEFLANISHELRTPLQSILGYSELGLTRTTGDRRLQTMFSDIHAAGNRMLALVNNLLDLSRLESTVGHIRLQPVDLAGPLLEVREELQPLAGRRGIHLVPPPDPQPLWALADPVRLQQVMRNLLANAIRFAPEASDVHIDWHTSAEGRHIIRVRDCGPGIPDDELDSIFGAFVQSSRTKSGAGGTGLGLAICRKIVQAHRGKIRAGNAPDGGAVFEIRLPAIDAPTEGAGAPDAPELPGPGAQPASGGPPAAVQAASGAASGPRPPSPDTTP</sequence>
<feature type="transmembrane region" description="Helical" evidence="7">
    <location>
        <begin position="330"/>
        <end position="350"/>
    </location>
</feature>
<dbReference type="GO" id="GO:0005524">
    <property type="term" value="F:ATP binding"/>
    <property type="evidence" value="ECO:0007669"/>
    <property type="project" value="UniProtKB-KW"/>
</dbReference>
<dbReference type="InterPro" id="IPR035965">
    <property type="entry name" value="PAS-like_dom_sf"/>
</dbReference>
<evidence type="ECO:0000256" key="5">
    <source>
        <dbReference type="ARBA" id="ARBA00022777"/>
    </source>
</evidence>
<evidence type="ECO:0000259" key="9">
    <source>
        <dbReference type="PROSITE" id="PS50112"/>
    </source>
</evidence>
<dbReference type="PANTHER" id="PTHR43047">
    <property type="entry name" value="TWO-COMPONENT HISTIDINE PROTEIN KINASE"/>
    <property type="match status" value="1"/>
</dbReference>
<dbReference type="RefSeq" id="WP_341409870.1">
    <property type="nucleotide sequence ID" value="NZ_JBBUTH010000003.1"/>
</dbReference>
<comment type="caution">
    <text evidence="11">The sequence shown here is derived from an EMBL/GenBank/DDBJ whole genome shotgun (WGS) entry which is preliminary data.</text>
</comment>
<dbReference type="CDD" id="cd18774">
    <property type="entry name" value="PDC2_HK_sensor"/>
    <property type="match status" value="1"/>
</dbReference>
<evidence type="ECO:0000256" key="2">
    <source>
        <dbReference type="ARBA" id="ARBA00012438"/>
    </source>
</evidence>
<keyword evidence="12" id="KW-1185">Reference proteome</keyword>
<dbReference type="PRINTS" id="PR00344">
    <property type="entry name" value="BCTRLSENSOR"/>
</dbReference>
<evidence type="ECO:0000259" key="8">
    <source>
        <dbReference type="PROSITE" id="PS50109"/>
    </source>
</evidence>
<dbReference type="SUPFAM" id="SSF55785">
    <property type="entry name" value="PYP-like sensor domain (PAS domain)"/>
    <property type="match status" value="1"/>
</dbReference>
<dbReference type="Proteomes" id="UP001365405">
    <property type="component" value="Unassembled WGS sequence"/>
</dbReference>
<dbReference type="Gene3D" id="1.10.287.130">
    <property type="match status" value="1"/>
</dbReference>
<feature type="domain" description="PAS" evidence="9">
    <location>
        <begin position="373"/>
        <end position="425"/>
    </location>
</feature>
<gene>
    <name evidence="11" type="ORF">AACH10_08130</name>
</gene>
<feature type="domain" description="Histidine kinase" evidence="8">
    <location>
        <begin position="516"/>
        <end position="733"/>
    </location>
</feature>
<feature type="domain" description="PAC" evidence="10">
    <location>
        <begin position="446"/>
        <end position="498"/>
    </location>
</feature>
<dbReference type="InterPro" id="IPR036097">
    <property type="entry name" value="HisK_dim/P_sf"/>
</dbReference>
<evidence type="ECO:0000313" key="11">
    <source>
        <dbReference type="EMBL" id="MEK8050203.1"/>
    </source>
</evidence>
<evidence type="ECO:0000256" key="3">
    <source>
        <dbReference type="ARBA" id="ARBA00022553"/>
    </source>
</evidence>
<dbReference type="PROSITE" id="PS50112">
    <property type="entry name" value="PAS"/>
    <property type="match status" value="1"/>
</dbReference>
<comment type="catalytic activity">
    <reaction evidence="1">
        <text>ATP + protein L-histidine = ADP + protein N-phospho-L-histidine.</text>
        <dbReference type="EC" id="2.7.13.3"/>
    </reaction>
</comment>
<evidence type="ECO:0000313" key="12">
    <source>
        <dbReference type="Proteomes" id="UP001365405"/>
    </source>
</evidence>
<keyword evidence="11" id="KW-0547">Nucleotide-binding</keyword>
<dbReference type="InterPro" id="IPR000700">
    <property type="entry name" value="PAS-assoc_C"/>
</dbReference>
<accession>A0ABU9CE99</accession>
<organism evidence="11 12">
    <name type="scientific">Pseudaquabacterium inlustre</name>
    <dbReference type="NCBI Taxonomy" id="2984192"/>
    <lineage>
        <taxon>Bacteria</taxon>
        <taxon>Pseudomonadati</taxon>
        <taxon>Pseudomonadota</taxon>
        <taxon>Betaproteobacteria</taxon>
        <taxon>Burkholderiales</taxon>
        <taxon>Sphaerotilaceae</taxon>
        <taxon>Pseudaquabacterium</taxon>
    </lineage>
</organism>
<dbReference type="Pfam" id="PF02518">
    <property type="entry name" value="HATPase_c"/>
    <property type="match status" value="1"/>
</dbReference>
<keyword evidence="5" id="KW-0418">Kinase</keyword>
<evidence type="ECO:0000256" key="6">
    <source>
        <dbReference type="SAM" id="MobiDB-lite"/>
    </source>
</evidence>
<dbReference type="SMART" id="SM00388">
    <property type="entry name" value="HisKA"/>
    <property type="match status" value="1"/>
</dbReference>
<dbReference type="InterPro" id="IPR000014">
    <property type="entry name" value="PAS"/>
</dbReference>
<proteinExistence type="predicted"/>
<dbReference type="NCBIfam" id="TIGR00229">
    <property type="entry name" value="sensory_box"/>
    <property type="match status" value="1"/>
</dbReference>
<dbReference type="PROSITE" id="PS50109">
    <property type="entry name" value="HIS_KIN"/>
    <property type="match status" value="1"/>
</dbReference>
<dbReference type="SUPFAM" id="SSF55874">
    <property type="entry name" value="ATPase domain of HSP90 chaperone/DNA topoisomerase II/histidine kinase"/>
    <property type="match status" value="1"/>
</dbReference>
<dbReference type="Gene3D" id="3.30.450.20">
    <property type="entry name" value="PAS domain"/>
    <property type="match status" value="3"/>
</dbReference>
<dbReference type="Gene3D" id="3.30.565.10">
    <property type="entry name" value="Histidine kinase-like ATPase, C-terminal domain"/>
    <property type="match status" value="1"/>
</dbReference>
<dbReference type="InterPro" id="IPR003594">
    <property type="entry name" value="HATPase_dom"/>
</dbReference>
<dbReference type="SMART" id="SM00091">
    <property type="entry name" value="PAS"/>
    <property type="match status" value="1"/>
</dbReference>
<dbReference type="SMART" id="SM00387">
    <property type="entry name" value="HATPase_c"/>
    <property type="match status" value="1"/>
</dbReference>
<dbReference type="InterPro" id="IPR003661">
    <property type="entry name" value="HisK_dim/P_dom"/>
</dbReference>
<evidence type="ECO:0000256" key="1">
    <source>
        <dbReference type="ARBA" id="ARBA00000085"/>
    </source>
</evidence>
<dbReference type="SUPFAM" id="SSF47384">
    <property type="entry name" value="Homodimeric domain of signal transducing histidine kinase"/>
    <property type="match status" value="1"/>
</dbReference>
<reference evidence="11 12" key="1">
    <citation type="submission" date="2024-04" db="EMBL/GenBank/DDBJ databases">
        <title>Novel species of the genus Ideonella isolated from streams.</title>
        <authorList>
            <person name="Lu H."/>
        </authorList>
    </citation>
    <scope>NUCLEOTIDE SEQUENCE [LARGE SCALE GENOMIC DNA]</scope>
    <source>
        <strain evidence="11 12">DXS22W</strain>
    </source>
</reference>
<keyword evidence="11" id="KW-0067">ATP-binding</keyword>
<dbReference type="InterPro" id="IPR036890">
    <property type="entry name" value="HATPase_C_sf"/>
</dbReference>
<dbReference type="InterPro" id="IPR005467">
    <property type="entry name" value="His_kinase_dom"/>
</dbReference>